<dbReference type="EMBL" id="JARKHS020023865">
    <property type="protein sequence ID" value="KAK8768482.1"/>
    <property type="molecule type" value="Genomic_DNA"/>
</dbReference>
<proteinExistence type="predicted"/>
<dbReference type="Proteomes" id="UP001321473">
    <property type="component" value="Unassembled WGS sequence"/>
</dbReference>
<keyword evidence="2" id="KW-1185">Reference proteome</keyword>
<dbReference type="AlphaFoldDB" id="A0AAQ4E192"/>
<evidence type="ECO:0000313" key="2">
    <source>
        <dbReference type="Proteomes" id="UP001321473"/>
    </source>
</evidence>
<reference evidence="1 2" key="1">
    <citation type="journal article" date="2023" name="Arcadia Sci">
        <title>De novo assembly of a long-read Amblyomma americanum tick genome.</title>
        <authorList>
            <person name="Chou S."/>
            <person name="Poskanzer K.E."/>
            <person name="Rollins M."/>
            <person name="Thuy-Boun P.S."/>
        </authorList>
    </citation>
    <scope>NUCLEOTIDE SEQUENCE [LARGE SCALE GENOMIC DNA]</scope>
    <source>
        <strain evidence="1">F_SG_1</strain>
        <tissue evidence="1">Salivary glands</tissue>
    </source>
</reference>
<accession>A0AAQ4E192</accession>
<sequence>MIQRSFLTPRPAKVPLICTFGRLLGQPATLPEEGLCDYAFYEFHYQPHGNPSVLELDHPLLTRYMEATRARVRTQYGLGFMPFDLSDLLYQLSLTSRAAPVFKAFWEARIYHYGILTVAHVTTAEDLRQILQVLQLCNEKLRRGDIHVDNGAQVVYVIDGQSPSVITYDDEDTLRYKLCHEKRNYTNLDYGIAVYDVDHDDYANNCVGKSRYGSYSRLKMAVKINEFFRRYITADDEESCRNTL</sequence>
<protein>
    <submittedName>
        <fullName evidence="1">Uncharacterized protein</fullName>
    </submittedName>
</protein>
<organism evidence="1 2">
    <name type="scientific">Amblyomma americanum</name>
    <name type="common">Lone star tick</name>
    <dbReference type="NCBI Taxonomy" id="6943"/>
    <lineage>
        <taxon>Eukaryota</taxon>
        <taxon>Metazoa</taxon>
        <taxon>Ecdysozoa</taxon>
        <taxon>Arthropoda</taxon>
        <taxon>Chelicerata</taxon>
        <taxon>Arachnida</taxon>
        <taxon>Acari</taxon>
        <taxon>Parasitiformes</taxon>
        <taxon>Ixodida</taxon>
        <taxon>Ixodoidea</taxon>
        <taxon>Ixodidae</taxon>
        <taxon>Amblyomminae</taxon>
        <taxon>Amblyomma</taxon>
    </lineage>
</organism>
<evidence type="ECO:0000313" key="1">
    <source>
        <dbReference type="EMBL" id="KAK8768482.1"/>
    </source>
</evidence>
<comment type="caution">
    <text evidence="1">The sequence shown here is derived from an EMBL/GenBank/DDBJ whole genome shotgun (WGS) entry which is preliminary data.</text>
</comment>
<name>A0AAQ4E192_AMBAM</name>
<gene>
    <name evidence="1" type="ORF">V5799_015054</name>
</gene>